<dbReference type="CDD" id="cd09725">
    <property type="entry name" value="Cas2_I_II_III"/>
    <property type="match status" value="1"/>
</dbReference>
<reference evidence="9 10" key="1">
    <citation type="submission" date="2017-01" db="EMBL/GenBank/DDBJ databases">
        <title>Draft genome sequence of Pseudomonas pachastrellae type strain CCUG 46540T from a deep sea.</title>
        <authorList>
            <person name="Gomila M."/>
            <person name="Mulet M."/>
            <person name="Lalucat J."/>
            <person name="Garcia-Valdes E."/>
        </authorList>
    </citation>
    <scope>NUCLEOTIDE SEQUENCE [LARGE SCALE GENOMIC DNA]</scope>
    <source>
        <strain evidence="9 10">CCUG 46540</strain>
    </source>
</reference>
<keyword evidence="6" id="KW-0378">Hydrolase</keyword>
<dbReference type="GO" id="GO:0046872">
    <property type="term" value="F:metal ion binding"/>
    <property type="evidence" value="ECO:0007669"/>
    <property type="project" value="UniProtKB-KW"/>
</dbReference>
<organism evidence="9 10">
    <name type="scientific">Halopseudomonas pachastrellae</name>
    <dbReference type="NCBI Taxonomy" id="254161"/>
    <lineage>
        <taxon>Bacteria</taxon>
        <taxon>Pseudomonadati</taxon>
        <taxon>Pseudomonadota</taxon>
        <taxon>Gammaproteobacteria</taxon>
        <taxon>Pseudomonadales</taxon>
        <taxon>Pseudomonadaceae</taxon>
        <taxon>Halopseudomonas</taxon>
    </lineage>
</organism>
<evidence type="ECO:0000256" key="5">
    <source>
        <dbReference type="ARBA" id="ARBA00022759"/>
    </source>
</evidence>
<comment type="caution">
    <text evidence="9">The sequence shown here is derived from an EMBL/GenBank/DDBJ whole genome shotgun (WGS) entry which is preliminary data.</text>
</comment>
<evidence type="ECO:0000256" key="7">
    <source>
        <dbReference type="ARBA" id="ARBA00022842"/>
    </source>
</evidence>
<dbReference type="GO" id="GO:0016787">
    <property type="term" value="F:hydrolase activity"/>
    <property type="evidence" value="ECO:0007669"/>
    <property type="project" value="UniProtKB-KW"/>
</dbReference>
<dbReference type="AlphaFoldDB" id="A0A1S8DC28"/>
<keyword evidence="8" id="KW-0051">Antiviral defense</keyword>
<keyword evidence="7" id="KW-0460">Magnesium</keyword>
<evidence type="ECO:0000256" key="6">
    <source>
        <dbReference type="ARBA" id="ARBA00022801"/>
    </source>
</evidence>
<evidence type="ECO:0000256" key="4">
    <source>
        <dbReference type="ARBA" id="ARBA00022723"/>
    </source>
</evidence>
<dbReference type="Gene3D" id="3.30.70.240">
    <property type="match status" value="1"/>
</dbReference>
<evidence type="ECO:0000313" key="9">
    <source>
        <dbReference type="EMBL" id="ONM42988.1"/>
    </source>
</evidence>
<dbReference type="GO" id="GO:0004521">
    <property type="term" value="F:RNA endonuclease activity"/>
    <property type="evidence" value="ECO:0007669"/>
    <property type="project" value="InterPro"/>
</dbReference>
<dbReference type="Proteomes" id="UP000242847">
    <property type="component" value="Unassembled WGS sequence"/>
</dbReference>
<protein>
    <submittedName>
        <fullName evidence="9">Uncharacterized protein</fullName>
    </submittedName>
</protein>
<dbReference type="InterPro" id="IPR019199">
    <property type="entry name" value="Virulence_VapD/CRISPR_Cas2"/>
</dbReference>
<sequence>MISYDIRHPRRLQRTHRLLKRHASALLESLFVYWGPASDVAQLRTQLLREIRPAEDDLLIYQLRSDRVIHRWGRACLSAGLHDFSLPALHEYHDSNAFNLQVNGGMQTW</sequence>
<comment type="similarity">
    <text evidence="2">Belongs to the CRISPR-associated endoribonuclease Cas2 protein family.</text>
</comment>
<dbReference type="InterPro" id="IPR021127">
    <property type="entry name" value="CRISPR_associated_Cas2"/>
</dbReference>
<evidence type="ECO:0000313" key="10">
    <source>
        <dbReference type="Proteomes" id="UP000242847"/>
    </source>
</evidence>
<dbReference type="Pfam" id="PF09827">
    <property type="entry name" value="CRISPR_Cas2"/>
    <property type="match status" value="1"/>
</dbReference>
<dbReference type="SUPFAM" id="SSF143430">
    <property type="entry name" value="TTP0101/SSO1404-like"/>
    <property type="match status" value="1"/>
</dbReference>
<keyword evidence="4" id="KW-0479">Metal-binding</keyword>
<dbReference type="EMBL" id="MUBC01000039">
    <property type="protein sequence ID" value="ONM42988.1"/>
    <property type="molecule type" value="Genomic_DNA"/>
</dbReference>
<evidence type="ECO:0000256" key="2">
    <source>
        <dbReference type="ARBA" id="ARBA00009959"/>
    </source>
</evidence>
<comment type="cofactor">
    <cofactor evidence="1">
        <name>Mg(2+)</name>
        <dbReference type="ChEBI" id="CHEBI:18420"/>
    </cofactor>
</comment>
<keyword evidence="5" id="KW-0255">Endonuclease</keyword>
<name>A0A1S8DC28_9GAMM</name>
<dbReference type="RefSeq" id="WP_083728518.1">
    <property type="nucleotide sequence ID" value="NZ_MUBC01000039.1"/>
</dbReference>
<evidence type="ECO:0000256" key="8">
    <source>
        <dbReference type="ARBA" id="ARBA00023118"/>
    </source>
</evidence>
<keyword evidence="3" id="KW-0540">Nuclease</keyword>
<evidence type="ECO:0000256" key="1">
    <source>
        <dbReference type="ARBA" id="ARBA00001946"/>
    </source>
</evidence>
<accession>A0A1S8DC28</accession>
<dbReference type="GO" id="GO:0051607">
    <property type="term" value="P:defense response to virus"/>
    <property type="evidence" value="ECO:0007669"/>
    <property type="project" value="UniProtKB-KW"/>
</dbReference>
<proteinExistence type="inferred from homology"/>
<keyword evidence="10" id="KW-1185">Reference proteome</keyword>
<gene>
    <name evidence="9" type="ORF">BXT89_15135</name>
</gene>
<evidence type="ECO:0000256" key="3">
    <source>
        <dbReference type="ARBA" id="ARBA00022722"/>
    </source>
</evidence>
<dbReference type="STRING" id="254161.SAMN05216256_12538"/>
<dbReference type="GO" id="GO:0043571">
    <property type="term" value="P:maintenance of CRISPR repeat elements"/>
    <property type="evidence" value="ECO:0007669"/>
    <property type="project" value="InterPro"/>
</dbReference>